<dbReference type="EMBL" id="RRCF01000002">
    <property type="protein sequence ID" value="RRJ21199.1"/>
    <property type="molecule type" value="Genomic_DNA"/>
</dbReference>
<dbReference type="Gene3D" id="1.10.10.10">
    <property type="entry name" value="Winged helix-like DNA-binding domain superfamily/Winged helix DNA-binding domain"/>
    <property type="match status" value="1"/>
</dbReference>
<sequence length="186" mass="20991">MALSFFDYVERINSLLRSWQRDDAELSVVPAVQLSALRYLSICNHYSDTVMGVTDYLGLTKGTVSQSLKALEERQWIYKEPDLQDKRIVHLKPTAAGLAVVQQLVAVQVLQQAVEQLGPELEQQLTGALHQLLTQVQQQQQRKSFGQCKSCRFHQQQDGLPFCGLTQQPLPVASTELICREHQDTA</sequence>
<reference evidence="3 4" key="1">
    <citation type="submission" date="2018-11" db="EMBL/GenBank/DDBJ databases">
        <title>Draft genome analysis of Rheinheimera mesophila isolated from an industrial waste site.</title>
        <authorList>
            <person name="Yu Q."/>
            <person name="Qi Y."/>
            <person name="Zhang H."/>
            <person name="Lu Y."/>
            <person name="Pu J."/>
        </authorList>
    </citation>
    <scope>NUCLEOTIDE SEQUENCE [LARGE SCALE GENOMIC DNA]</scope>
    <source>
        <strain evidence="3 4">IITR13</strain>
    </source>
</reference>
<organism evidence="3 4">
    <name type="scientific">Rheinheimera mesophila</name>
    <dbReference type="NCBI Taxonomy" id="1547515"/>
    <lineage>
        <taxon>Bacteria</taxon>
        <taxon>Pseudomonadati</taxon>
        <taxon>Pseudomonadota</taxon>
        <taxon>Gammaproteobacteria</taxon>
        <taxon>Chromatiales</taxon>
        <taxon>Chromatiaceae</taxon>
        <taxon>Rheinheimera</taxon>
    </lineage>
</organism>
<dbReference type="GO" id="GO:0006950">
    <property type="term" value="P:response to stress"/>
    <property type="evidence" value="ECO:0007669"/>
    <property type="project" value="TreeGrafter"/>
</dbReference>
<dbReference type="PROSITE" id="PS50995">
    <property type="entry name" value="HTH_MARR_2"/>
    <property type="match status" value="1"/>
</dbReference>
<evidence type="ECO:0000313" key="4">
    <source>
        <dbReference type="Proteomes" id="UP000276260"/>
    </source>
</evidence>
<dbReference type="InterPro" id="IPR036390">
    <property type="entry name" value="WH_DNA-bd_sf"/>
</dbReference>
<keyword evidence="4" id="KW-1185">Reference proteome</keyword>
<evidence type="ECO:0000256" key="1">
    <source>
        <dbReference type="ARBA" id="ARBA00004496"/>
    </source>
</evidence>
<gene>
    <name evidence="3" type="ORF">EIK76_09965</name>
</gene>
<dbReference type="RefSeq" id="WP_046519698.1">
    <property type="nucleotide sequence ID" value="NZ_LAVS01000016.1"/>
</dbReference>
<evidence type="ECO:0000313" key="3">
    <source>
        <dbReference type="EMBL" id="RRJ21199.1"/>
    </source>
</evidence>
<dbReference type="Pfam" id="PF12802">
    <property type="entry name" value="MarR_2"/>
    <property type="match status" value="1"/>
</dbReference>
<dbReference type="InterPro" id="IPR000835">
    <property type="entry name" value="HTH_MarR-typ"/>
</dbReference>
<dbReference type="AlphaFoldDB" id="A0A3P3QL95"/>
<feature type="domain" description="HTH marR-type" evidence="2">
    <location>
        <begin position="1"/>
        <end position="138"/>
    </location>
</feature>
<evidence type="ECO:0000259" key="2">
    <source>
        <dbReference type="PROSITE" id="PS50995"/>
    </source>
</evidence>
<dbReference type="InterPro" id="IPR036388">
    <property type="entry name" value="WH-like_DNA-bd_sf"/>
</dbReference>
<dbReference type="GO" id="GO:0003700">
    <property type="term" value="F:DNA-binding transcription factor activity"/>
    <property type="evidence" value="ECO:0007669"/>
    <property type="project" value="InterPro"/>
</dbReference>
<dbReference type="PANTHER" id="PTHR33164:SF5">
    <property type="entry name" value="ORGANIC HYDROPEROXIDE RESISTANCE TRANSCRIPTIONAL REGULATOR"/>
    <property type="match status" value="1"/>
</dbReference>
<dbReference type="OrthoDB" id="5522755at2"/>
<dbReference type="GO" id="GO:0005737">
    <property type="term" value="C:cytoplasm"/>
    <property type="evidence" value="ECO:0007669"/>
    <property type="project" value="UniProtKB-SubCell"/>
</dbReference>
<dbReference type="SMART" id="SM00347">
    <property type="entry name" value="HTH_MARR"/>
    <property type="match status" value="1"/>
</dbReference>
<comment type="caution">
    <text evidence="3">The sequence shown here is derived from an EMBL/GenBank/DDBJ whole genome shotgun (WGS) entry which is preliminary data.</text>
</comment>
<dbReference type="InterPro" id="IPR039422">
    <property type="entry name" value="MarR/SlyA-like"/>
</dbReference>
<dbReference type="PANTHER" id="PTHR33164">
    <property type="entry name" value="TRANSCRIPTIONAL REGULATOR, MARR FAMILY"/>
    <property type="match status" value="1"/>
</dbReference>
<dbReference type="Proteomes" id="UP000276260">
    <property type="component" value="Unassembled WGS sequence"/>
</dbReference>
<accession>A0A3P3QL95</accession>
<comment type="subcellular location">
    <subcellularLocation>
        <location evidence="1">Cytoplasm</location>
    </subcellularLocation>
</comment>
<protein>
    <submittedName>
        <fullName evidence="3">MarR family transcriptional regulator</fullName>
    </submittedName>
</protein>
<dbReference type="SUPFAM" id="SSF46785">
    <property type="entry name" value="Winged helix' DNA-binding domain"/>
    <property type="match status" value="1"/>
</dbReference>
<proteinExistence type="predicted"/>
<name>A0A3P3QL95_9GAMM</name>